<dbReference type="GeneID" id="36344532"/>
<proteinExistence type="predicted"/>
<dbReference type="CTD" id="36344532"/>
<dbReference type="EMBL" id="APAU02000120">
    <property type="protein sequence ID" value="EUB56342.1"/>
    <property type="molecule type" value="Genomic_DNA"/>
</dbReference>
<comment type="caution">
    <text evidence="1">The sequence shown here is derived from an EMBL/GenBank/DDBJ whole genome shotgun (WGS) entry which is preliminary data.</text>
</comment>
<dbReference type="Proteomes" id="UP000019149">
    <property type="component" value="Unassembled WGS sequence"/>
</dbReference>
<protein>
    <submittedName>
        <fullName evidence="1">Uncharacterized protein</fullName>
    </submittedName>
</protein>
<evidence type="ECO:0000313" key="2">
    <source>
        <dbReference type="Proteomes" id="UP000019149"/>
    </source>
</evidence>
<dbReference type="OrthoDB" id="10498291at2759"/>
<sequence length="124" mass="14004">MERQICDYHPATMAEMVMMQQYMSSHQNYWSSPMPHEANSVIYPGFPLDPYGDCASPIFKPPAYSNTVYAPPDTMLAFSSDHYGFKAIDDKANSDVFQKALPSMDKLTHSMVIRSTPRLWNGTG</sequence>
<reference evidence="1 2" key="1">
    <citation type="journal article" date="2013" name="Nat. Genet.">
        <title>The genome of the hydatid tapeworm Echinococcus granulosus.</title>
        <authorList>
            <person name="Zheng H."/>
            <person name="Zhang W."/>
            <person name="Zhang L."/>
            <person name="Zhang Z."/>
            <person name="Li J."/>
            <person name="Lu G."/>
            <person name="Zhu Y."/>
            <person name="Wang Y."/>
            <person name="Huang Y."/>
            <person name="Liu J."/>
            <person name="Kang H."/>
            <person name="Chen J."/>
            <person name="Wang L."/>
            <person name="Chen A."/>
            <person name="Yu S."/>
            <person name="Gao Z."/>
            <person name="Jin L."/>
            <person name="Gu W."/>
            <person name="Wang Z."/>
            <person name="Zhao L."/>
            <person name="Shi B."/>
            <person name="Wen H."/>
            <person name="Lin R."/>
            <person name="Jones M.K."/>
            <person name="Brejova B."/>
            <person name="Vinar T."/>
            <person name="Zhao G."/>
            <person name="McManus D.P."/>
            <person name="Chen Z."/>
            <person name="Zhou Y."/>
            <person name="Wang S."/>
        </authorList>
    </citation>
    <scope>NUCLEOTIDE SEQUENCE [LARGE SCALE GENOMIC DNA]</scope>
</reference>
<dbReference type="RefSeq" id="XP_024347538.1">
    <property type="nucleotide sequence ID" value="XM_024498066.1"/>
</dbReference>
<dbReference type="AlphaFoldDB" id="W6UDF0"/>
<evidence type="ECO:0000313" key="1">
    <source>
        <dbReference type="EMBL" id="EUB56342.1"/>
    </source>
</evidence>
<organism evidence="1 2">
    <name type="scientific">Echinococcus granulosus</name>
    <name type="common">Hydatid tapeworm</name>
    <dbReference type="NCBI Taxonomy" id="6210"/>
    <lineage>
        <taxon>Eukaryota</taxon>
        <taxon>Metazoa</taxon>
        <taxon>Spiralia</taxon>
        <taxon>Lophotrochozoa</taxon>
        <taxon>Platyhelminthes</taxon>
        <taxon>Cestoda</taxon>
        <taxon>Eucestoda</taxon>
        <taxon>Cyclophyllidea</taxon>
        <taxon>Taeniidae</taxon>
        <taxon>Echinococcus</taxon>
        <taxon>Echinococcus granulosus group</taxon>
    </lineage>
</organism>
<dbReference type="KEGG" id="egl:EGR_08817"/>
<gene>
    <name evidence="1" type="ORF">EGR_08817</name>
</gene>
<name>W6UDF0_ECHGR</name>
<keyword evidence="2" id="KW-1185">Reference proteome</keyword>
<accession>W6UDF0</accession>